<sequence length="265" mass="31526">MKIVCLKGGLGNQMFEYCRFRDLMESGNDKVYLFYDRRRLKQHNGLRLSDCFELELPSCPWGIKLVVWGLKICRAVGVLKRLYDDEKPEAVLIDDYSQHRRFIPNARRYFFFRQFLAELQSGFVQMIRAVDYPVSVHVRRGDYLHPSNSIFGLCGVDYFQQAIAYVRKKRPDARFFFFSDDMEWVRENLWMEDAVYVEHTELMPDYVDLYLMTLCRGHIISNSTFSFWGAYLAVDGNGMKIYPRRWFRDPTWTSPPIFSEEWVGL</sequence>
<dbReference type="PANTHER" id="PTHR11927">
    <property type="entry name" value="GALACTOSIDE 2-L-FUCOSYLTRANSFERASE"/>
    <property type="match status" value="1"/>
</dbReference>
<dbReference type="GO" id="GO:0008107">
    <property type="term" value="F:galactoside 2-alpha-L-fucosyltransferase activity"/>
    <property type="evidence" value="ECO:0007669"/>
    <property type="project" value="InterPro"/>
</dbReference>
<dbReference type="GO" id="GO:0005975">
    <property type="term" value="P:carbohydrate metabolic process"/>
    <property type="evidence" value="ECO:0007669"/>
    <property type="project" value="InterPro"/>
</dbReference>
<name>A0A6N3FWH7_9BACT</name>
<accession>A0A6N3FWH7</accession>
<dbReference type="Pfam" id="PF01531">
    <property type="entry name" value="Glyco_transf_11"/>
    <property type="match status" value="1"/>
</dbReference>
<keyword evidence="2 3" id="KW-0808">Transferase</keyword>
<dbReference type="AlphaFoldDB" id="A0A6N3FWH7"/>
<proteinExistence type="predicted"/>
<gene>
    <name evidence="3" type="ORF">PCLFYP37_00268</name>
</gene>
<evidence type="ECO:0000313" key="3">
    <source>
        <dbReference type="EMBL" id="VYU56678.1"/>
    </source>
</evidence>
<protein>
    <submittedName>
        <fullName evidence="3">Glycosyl transferase family 11</fullName>
    </submittedName>
</protein>
<organism evidence="3">
    <name type="scientific">Paraprevotella clara</name>
    <dbReference type="NCBI Taxonomy" id="454154"/>
    <lineage>
        <taxon>Bacteria</taxon>
        <taxon>Pseudomonadati</taxon>
        <taxon>Bacteroidota</taxon>
        <taxon>Bacteroidia</taxon>
        <taxon>Bacteroidales</taxon>
        <taxon>Prevotellaceae</taxon>
        <taxon>Paraprevotella</taxon>
    </lineage>
</organism>
<dbReference type="RefSeq" id="WP_302975656.1">
    <property type="nucleotide sequence ID" value="NZ_CACRUT010000023.1"/>
</dbReference>
<dbReference type="PANTHER" id="PTHR11927:SF9">
    <property type="entry name" value="L-FUCOSYLTRANSFERASE"/>
    <property type="match status" value="1"/>
</dbReference>
<evidence type="ECO:0000256" key="2">
    <source>
        <dbReference type="ARBA" id="ARBA00022679"/>
    </source>
</evidence>
<reference evidence="3" key="1">
    <citation type="submission" date="2019-11" db="EMBL/GenBank/DDBJ databases">
        <authorList>
            <person name="Feng L."/>
        </authorList>
    </citation>
    <scope>NUCLEOTIDE SEQUENCE</scope>
    <source>
        <strain evidence="3">PclaraLFYP37</strain>
    </source>
</reference>
<dbReference type="GO" id="GO:0016020">
    <property type="term" value="C:membrane"/>
    <property type="evidence" value="ECO:0007669"/>
    <property type="project" value="InterPro"/>
</dbReference>
<keyword evidence="1" id="KW-0328">Glycosyltransferase</keyword>
<dbReference type="InterPro" id="IPR002516">
    <property type="entry name" value="Glyco_trans_11"/>
</dbReference>
<dbReference type="CDD" id="cd11301">
    <property type="entry name" value="Fut1_Fut2_like"/>
    <property type="match status" value="1"/>
</dbReference>
<dbReference type="EMBL" id="CACRUT010000023">
    <property type="protein sequence ID" value="VYU56678.1"/>
    <property type="molecule type" value="Genomic_DNA"/>
</dbReference>
<evidence type="ECO:0000256" key="1">
    <source>
        <dbReference type="ARBA" id="ARBA00022676"/>
    </source>
</evidence>